<accession>A0ABQ3KDW1</accession>
<dbReference type="EMBL" id="BNAL01000024">
    <property type="protein sequence ID" value="GHG06328.1"/>
    <property type="molecule type" value="Genomic_DNA"/>
</dbReference>
<dbReference type="Proteomes" id="UP000632154">
    <property type="component" value="Unassembled WGS sequence"/>
</dbReference>
<sequence length="173" mass="18508">MARMFPPFPLFLRHVRRGLRRLRPVLGNLLALLALIGGAAFQVRNGGGLSPQLYAAVQAQAAVQPAVHHTAAHPAPQHREHQNHAAHDPRAHHPEQHGPKAHDAGAHCPFCVTQAFGEAANPFVLGAVPPDHLPAALPQLLAAACLLPRWADARAPPHCVPNPDCIAPAFFQT</sequence>
<feature type="region of interest" description="Disordered" evidence="1">
    <location>
        <begin position="71"/>
        <end position="102"/>
    </location>
</feature>
<evidence type="ECO:0000256" key="1">
    <source>
        <dbReference type="SAM" id="MobiDB-lite"/>
    </source>
</evidence>
<reference evidence="3" key="1">
    <citation type="journal article" date="2019" name="Int. J. Syst. Evol. Microbiol.">
        <title>The Global Catalogue of Microorganisms (GCM) 10K type strain sequencing project: providing services to taxonomists for standard genome sequencing and annotation.</title>
        <authorList>
            <consortium name="The Broad Institute Genomics Platform"/>
            <consortium name="The Broad Institute Genome Sequencing Center for Infectious Disease"/>
            <person name="Wu L."/>
            <person name="Ma J."/>
        </authorList>
    </citation>
    <scope>NUCLEOTIDE SEQUENCE [LARGE SCALE GENOMIC DNA]</scope>
    <source>
        <strain evidence="3">CGMCC 1.18439</strain>
    </source>
</reference>
<keyword evidence="3" id="KW-1185">Reference proteome</keyword>
<comment type="caution">
    <text evidence="2">The sequence shown here is derived from an EMBL/GenBank/DDBJ whole genome shotgun (WGS) entry which is preliminary data.</text>
</comment>
<feature type="compositionally biased region" description="Basic and acidic residues" evidence="1">
    <location>
        <begin position="77"/>
        <end position="102"/>
    </location>
</feature>
<protein>
    <recommendedName>
        <fullName evidence="4">DUF2946 domain-containing protein</fullName>
    </recommendedName>
</protein>
<evidence type="ECO:0008006" key="4">
    <source>
        <dbReference type="Google" id="ProtNLM"/>
    </source>
</evidence>
<evidence type="ECO:0000313" key="2">
    <source>
        <dbReference type="EMBL" id="GHG06328.1"/>
    </source>
</evidence>
<proteinExistence type="predicted"/>
<organism evidence="2 3">
    <name type="scientific">Deinococcus piscis</name>
    <dbReference type="NCBI Taxonomy" id="394230"/>
    <lineage>
        <taxon>Bacteria</taxon>
        <taxon>Thermotogati</taxon>
        <taxon>Deinococcota</taxon>
        <taxon>Deinococci</taxon>
        <taxon>Deinococcales</taxon>
        <taxon>Deinococcaceae</taxon>
        <taxon>Deinococcus</taxon>
    </lineage>
</organism>
<name>A0ABQ3KDW1_9DEIO</name>
<gene>
    <name evidence="2" type="ORF">GCM10017783_18680</name>
</gene>
<evidence type="ECO:0000313" key="3">
    <source>
        <dbReference type="Proteomes" id="UP000632154"/>
    </source>
</evidence>